<reference evidence="1 2" key="1">
    <citation type="journal article" date="2015" name="Genome Announc.">
        <title>Expanding the biotechnology potential of lactobacilli through comparative genomics of 213 strains and associated genera.</title>
        <authorList>
            <person name="Sun Z."/>
            <person name="Harris H.M."/>
            <person name="McCann A."/>
            <person name="Guo C."/>
            <person name="Argimon S."/>
            <person name="Zhang W."/>
            <person name="Yang X."/>
            <person name="Jeffery I.B."/>
            <person name="Cooney J.C."/>
            <person name="Kagawa T.F."/>
            <person name="Liu W."/>
            <person name="Song Y."/>
            <person name="Salvetti E."/>
            <person name="Wrobel A."/>
            <person name="Rasinkangas P."/>
            <person name="Parkhill J."/>
            <person name="Rea M.C."/>
            <person name="O'Sullivan O."/>
            <person name="Ritari J."/>
            <person name="Douillard F.P."/>
            <person name="Paul Ross R."/>
            <person name="Yang R."/>
            <person name="Briner A.E."/>
            <person name="Felis G.E."/>
            <person name="de Vos W.M."/>
            <person name="Barrangou R."/>
            <person name="Klaenhammer T.R."/>
            <person name="Caufield P.W."/>
            <person name="Cui Y."/>
            <person name="Zhang H."/>
            <person name="O'Toole P.W."/>
        </authorList>
    </citation>
    <scope>NUCLEOTIDE SEQUENCE [LARGE SCALE GENOMIC DNA]</scope>
    <source>
        <strain evidence="1 2">DSM 15945</strain>
    </source>
</reference>
<proteinExistence type="predicted"/>
<dbReference type="RefSeq" id="WP_054649351.1">
    <property type="nucleotide sequence ID" value="NZ_AZFJ01000046.1"/>
</dbReference>
<gene>
    <name evidence="1" type="ORF">FC50_GL000997</name>
</gene>
<sequence>MAILAGEGGVGYSDFLERSTVTATVAGRTGMVAPVERLGPATGYVPHAHARAGLRRIAVAR</sequence>
<dbReference type="STRING" id="1423783.FC50_GL000997"/>
<organism evidence="1 2">
    <name type="scientific">Lacticaseibacillus pantheris DSM 15945 = JCM 12539 = NBRC 106106</name>
    <dbReference type="NCBI Taxonomy" id="1423783"/>
    <lineage>
        <taxon>Bacteria</taxon>
        <taxon>Bacillati</taxon>
        <taxon>Bacillota</taxon>
        <taxon>Bacilli</taxon>
        <taxon>Lactobacillales</taxon>
        <taxon>Lactobacillaceae</taxon>
        <taxon>Lacticaseibacillus</taxon>
    </lineage>
</organism>
<dbReference type="Proteomes" id="UP000051922">
    <property type="component" value="Unassembled WGS sequence"/>
</dbReference>
<name>A0A0R1U4R1_9LACO</name>
<dbReference type="EMBL" id="AZFJ01000046">
    <property type="protein sequence ID" value="KRL86248.1"/>
    <property type="molecule type" value="Genomic_DNA"/>
</dbReference>
<comment type="caution">
    <text evidence="1">The sequence shown here is derived from an EMBL/GenBank/DDBJ whole genome shotgun (WGS) entry which is preliminary data.</text>
</comment>
<protein>
    <submittedName>
        <fullName evidence="1">Uncharacterized protein</fullName>
    </submittedName>
</protein>
<dbReference type="PATRIC" id="fig|1423783.4.peg.1032"/>
<dbReference type="AlphaFoldDB" id="A0A0R1U4R1"/>
<evidence type="ECO:0000313" key="1">
    <source>
        <dbReference type="EMBL" id="KRL86248.1"/>
    </source>
</evidence>
<accession>A0A0R1U4R1</accession>
<keyword evidence="2" id="KW-1185">Reference proteome</keyword>
<evidence type="ECO:0000313" key="2">
    <source>
        <dbReference type="Proteomes" id="UP000051922"/>
    </source>
</evidence>